<comment type="caution">
    <text evidence="2">The sequence shown here is derived from an EMBL/GenBank/DDBJ whole genome shotgun (WGS) entry which is preliminary data.</text>
</comment>
<dbReference type="Pfam" id="PF07969">
    <property type="entry name" value="Amidohydro_3"/>
    <property type="match status" value="1"/>
</dbReference>
<dbReference type="InterPro" id="IPR013108">
    <property type="entry name" value="Amidohydro_3"/>
</dbReference>
<sequence>MNTLLRSARLGRNAAPYDVLVSAGRVARVRESITAEPGWEVVDLDGRFVLPGLWDHHVHFDQWTLARERVDLSGAESAAATARLVAERLRTRPPEGELPLVGYGFRDAMWADRPHRDLLDAAAPDVAHIPVVLISGDLHSCWLNSAAARRYGWTEHASGVLRESEWQPILAEVNKLPPELLDAWAAKTAAAAAARGVVGVVELEAPWPLDAWVRRVRDGNRALRVACGVWPSHLEEAIERGLRSGEVIPDTGGLVEMGPFKVITDGSLNTRTAYCHDPYPGLEGDAHPHGMLLVPPEELVPLMERAWGSGLRPAVHAIGDRANSLALDAFERVGARGTIEHAQLLDEADLGRFAALGVVASVQPEHAMDDRDVADHHWAGRTGRAFAFGALLSAGARLVLGSDAPVSPLDPWVTIAAAVDRSRDGREPWHPEHAIPIDEAIAASTRNGRASLAEGDEADLVVIDDNPFEGRALRSMPVTATMLAGRWTWRKGV</sequence>
<dbReference type="InterPro" id="IPR033932">
    <property type="entry name" value="YtcJ-like"/>
</dbReference>
<dbReference type="Gene3D" id="3.10.310.70">
    <property type="match status" value="1"/>
</dbReference>
<evidence type="ECO:0000313" key="2">
    <source>
        <dbReference type="EMBL" id="MFB9530217.1"/>
    </source>
</evidence>
<dbReference type="CDD" id="cd01300">
    <property type="entry name" value="YtcJ_like"/>
    <property type="match status" value="1"/>
</dbReference>
<dbReference type="InterPro" id="IPR011059">
    <property type="entry name" value="Metal-dep_hydrolase_composite"/>
</dbReference>
<dbReference type="Proteomes" id="UP001589646">
    <property type="component" value="Unassembled WGS sequence"/>
</dbReference>
<dbReference type="Gene3D" id="2.30.40.10">
    <property type="entry name" value="Urease, subunit C, domain 1"/>
    <property type="match status" value="1"/>
</dbReference>
<dbReference type="RefSeq" id="WP_346124995.1">
    <property type="nucleotide sequence ID" value="NZ_BAAAXC010000015.1"/>
</dbReference>
<keyword evidence="3" id="KW-1185">Reference proteome</keyword>
<feature type="domain" description="Amidohydrolase 3" evidence="1">
    <location>
        <begin position="40"/>
        <end position="486"/>
    </location>
</feature>
<dbReference type="SUPFAM" id="SSF51338">
    <property type="entry name" value="Composite domain of metallo-dependent hydrolases"/>
    <property type="match status" value="1"/>
</dbReference>
<reference evidence="2 3" key="1">
    <citation type="submission" date="2024-09" db="EMBL/GenBank/DDBJ databases">
        <authorList>
            <person name="Sun Q."/>
            <person name="Mori K."/>
        </authorList>
    </citation>
    <scope>NUCLEOTIDE SEQUENCE [LARGE SCALE GENOMIC DNA]</scope>
    <source>
        <strain evidence="2 3">JCM 3323</strain>
    </source>
</reference>
<dbReference type="InterPro" id="IPR032466">
    <property type="entry name" value="Metal_Hydrolase"/>
</dbReference>
<dbReference type="Gene3D" id="3.20.20.140">
    <property type="entry name" value="Metal-dependent hydrolases"/>
    <property type="match status" value="1"/>
</dbReference>
<dbReference type="SUPFAM" id="SSF51556">
    <property type="entry name" value="Metallo-dependent hydrolases"/>
    <property type="match status" value="1"/>
</dbReference>
<evidence type="ECO:0000313" key="3">
    <source>
        <dbReference type="Proteomes" id="UP001589646"/>
    </source>
</evidence>
<dbReference type="PANTHER" id="PTHR22642">
    <property type="entry name" value="IMIDAZOLONEPROPIONASE"/>
    <property type="match status" value="1"/>
</dbReference>
<accession>A0ABV5Q400</accession>
<protein>
    <submittedName>
        <fullName evidence="2">Amidohydrolase</fullName>
    </submittedName>
</protein>
<proteinExistence type="predicted"/>
<organism evidence="2 3">
    <name type="scientific">Nonomuraea roseola</name>
    <dbReference type="NCBI Taxonomy" id="46179"/>
    <lineage>
        <taxon>Bacteria</taxon>
        <taxon>Bacillati</taxon>
        <taxon>Actinomycetota</taxon>
        <taxon>Actinomycetes</taxon>
        <taxon>Streptosporangiales</taxon>
        <taxon>Streptosporangiaceae</taxon>
        <taxon>Nonomuraea</taxon>
    </lineage>
</organism>
<dbReference type="PANTHER" id="PTHR22642:SF2">
    <property type="entry name" value="PROTEIN LONG AFTER FAR-RED 3"/>
    <property type="match status" value="1"/>
</dbReference>
<gene>
    <name evidence="2" type="ORF">ACFFRN_26755</name>
</gene>
<evidence type="ECO:0000259" key="1">
    <source>
        <dbReference type="Pfam" id="PF07969"/>
    </source>
</evidence>
<name>A0ABV5Q400_9ACTN</name>
<dbReference type="EMBL" id="JBHMCE010000008">
    <property type="protein sequence ID" value="MFB9530217.1"/>
    <property type="molecule type" value="Genomic_DNA"/>
</dbReference>